<dbReference type="EMBL" id="OZ020100">
    <property type="protein sequence ID" value="CAK9273399.1"/>
    <property type="molecule type" value="Genomic_DNA"/>
</dbReference>
<name>A0ABP0X2R6_9BRYO</name>
<dbReference type="InterPro" id="IPR044823">
    <property type="entry name" value="ASIL1/2-like"/>
</dbReference>
<dbReference type="Pfam" id="PF13837">
    <property type="entry name" value="Myb_DNA-bind_4"/>
    <property type="match status" value="1"/>
</dbReference>
<sequence length="331" mass="37353">MVVVVMESERGMIQTPSTRVVVTTMPQQQQHTASMMHTTTTVATSTAEESEKKPMMMAVTKNGDEKREEWSERSVGLFLDLYEEKYFDMDKGSLRSKDWEQLVERFNLESGGAKSVKQCRDKMDSLKKRHKLEKAKKAIAGAEKCTWLWFNKMDGLFGNNPKQHHALLSPMPTAAAAAGGAASVTEEAVDTKCHVTMEPPETTTNAAMEGGDAKNHRMMVRSWREAKKLLKELPLSAEERGKARTLLLEKKEEERLEYFDGDFEEITFCLKLLVERSSFNASASSGSIQMDYMMATGIQHRLEEILTDVITLKRHASSDLRFVTTTKRGRG</sequence>
<proteinExistence type="predicted"/>
<evidence type="ECO:0000259" key="1">
    <source>
        <dbReference type="Pfam" id="PF13837"/>
    </source>
</evidence>
<feature type="domain" description="Myb/SANT-like DNA-binding" evidence="1">
    <location>
        <begin position="67"/>
        <end position="154"/>
    </location>
</feature>
<dbReference type="InterPro" id="IPR044822">
    <property type="entry name" value="Myb_DNA-bind_4"/>
</dbReference>
<gene>
    <name evidence="2" type="ORF">CSSPJE1EN1_LOCUS18877</name>
</gene>
<protein>
    <recommendedName>
        <fullName evidence="1">Myb/SANT-like DNA-binding domain-containing protein</fullName>
    </recommendedName>
</protein>
<keyword evidence="3" id="KW-1185">Reference proteome</keyword>
<dbReference type="PANTHER" id="PTHR31307:SF63">
    <property type="entry name" value="MYB_SANT-LIKE DNA-BINDING DOMAIN-CONTAINING PROTEIN"/>
    <property type="match status" value="1"/>
</dbReference>
<reference evidence="2" key="1">
    <citation type="submission" date="2024-02" db="EMBL/GenBank/DDBJ databases">
        <authorList>
            <consortium name="ELIXIR-Norway"/>
            <consortium name="Elixir Norway"/>
        </authorList>
    </citation>
    <scope>NUCLEOTIDE SEQUENCE</scope>
</reference>
<dbReference type="Proteomes" id="UP001497444">
    <property type="component" value="Chromosome 5"/>
</dbReference>
<organism evidence="2 3">
    <name type="scientific">Sphagnum jensenii</name>
    <dbReference type="NCBI Taxonomy" id="128206"/>
    <lineage>
        <taxon>Eukaryota</taxon>
        <taxon>Viridiplantae</taxon>
        <taxon>Streptophyta</taxon>
        <taxon>Embryophyta</taxon>
        <taxon>Bryophyta</taxon>
        <taxon>Sphagnophytina</taxon>
        <taxon>Sphagnopsida</taxon>
        <taxon>Sphagnales</taxon>
        <taxon>Sphagnaceae</taxon>
        <taxon>Sphagnum</taxon>
    </lineage>
</organism>
<dbReference type="PANTHER" id="PTHR31307">
    <property type="entry name" value="TRIHELIX TRANSCRIPTION FACTOR ASIL2"/>
    <property type="match status" value="1"/>
</dbReference>
<accession>A0ABP0X2R6</accession>
<evidence type="ECO:0000313" key="2">
    <source>
        <dbReference type="EMBL" id="CAK9273399.1"/>
    </source>
</evidence>
<evidence type="ECO:0000313" key="3">
    <source>
        <dbReference type="Proteomes" id="UP001497444"/>
    </source>
</evidence>